<name>A0A9Q0BDZ1_9HYPO</name>
<evidence type="ECO:0000256" key="1">
    <source>
        <dbReference type="ARBA" id="ARBA00022617"/>
    </source>
</evidence>
<evidence type="ECO:0000256" key="4">
    <source>
        <dbReference type="SAM" id="Phobius"/>
    </source>
</evidence>
<feature type="transmembrane region" description="Helical" evidence="4">
    <location>
        <begin position="390"/>
        <end position="408"/>
    </location>
</feature>
<dbReference type="SUPFAM" id="SSF48613">
    <property type="entry name" value="Heme oxygenase-like"/>
    <property type="match status" value="1"/>
</dbReference>
<dbReference type="Pfam" id="PF01126">
    <property type="entry name" value="Heme_oxygenase"/>
    <property type="match status" value="1"/>
</dbReference>
<dbReference type="RefSeq" id="XP_051363243.1">
    <property type="nucleotide sequence ID" value="XM_051505200.1"/>
</dbReference>
<evidence type="ECO:0000256" key="3">
    <source>
        <dbReference type="ARBA" id="ARBA00023004"/>
    </source>
</evidence>
<dbReference type="PANTHER" id="PTHR10720:SF0">
    <property type="entry name" value="HEME OXYGENASE"/>
    <property type="match status" value="1"/>
</dbReference>
<dbReference type="CDD" id="cd19165">
    <property type="entry name" value="HemeO"/>
    <property type="match status" value="1"/>
</dbReference>
<proteinExistence type="predicted"/>
<sequence>MVATTRLRAHDHDDDKRSLVESIAAATRVAHARLNKLIISRLPVALPPQANDPSLYASGLLHIAPIYTTFESLWQNILDSPPAETTTAVAAAESDLYIGENALPQRRNEASGTPVSGRVHSMLESLRLPGLMRTERLKTDIKALTGWSDHIIEQQLRIVSDRGPLAEFLNHIKRSVENRPHVLLAYAYIFFMALFAGGRYIRASLQSVGNEFWDQGPDHVKPTMQACTEERPNPGEETDGTPKSRVTSSMPLRFFHFPTPTDGEDLKCEFKQKLADLEAKLSQSERQDIVQEAISIFERMTMLVEQLDVVCGGQTGMDVSTPHSETPNVPVGHAVGSIKLCPAMSSKAFRFEKVKGDPNQVIPPSPHDGTIEDFTGHTRQAPKSVRLTRTAHWIFAVAVGILVFGAYMSGRRRLTEWW</sequence>
<dbReference type="GeneID" id="75827763"/>
<keyword evidence="3" id="KW-0408">Iron</keyword>
<keyword evidence="4" id="KW-0472">Membrane</keyword>
<protein>
    <recommendedName>
        <fullName evidence="7">Heme oxygenase</fullName>
    </recommendedName>
</protein>
<dbReference type="PANTHER" id="PTHR10720">
    <property type="entry name" value="HEME OXYGENASE"/>
    <property type="match status" value="1"/>
</dbReference>
<evidence type="ECO:0000313" key="6">
    <source>
        <dbReference type="Proteomes" id="UP001055219"/>
    </source>
</evidence>
<feature type="transmembrane region" description="Helical" evidence="4">
    <location>
        <begin position="182"/>
        <end position="201"/>
    </location>
</feature>
<keyword evidence="4" id="KW-1133">Transmembrane helix</keyword>
<dbReference type="InterPro" id="IPR016053">
    <property type="entry name" value="Haem_Oase-like"/>
</dbReference>
<keyword evidence="6" id="KW-1185">Reference proteome</keyword>
<gene>
    <name evidence="5" type="ORF">J7T54_001244</name>
</gene>
<organism evidence="5 6">
    <name type="scientific">Emericellopsis cladophorae</name>
    <dbReference type="NCBI Taxonomy" id="2686198"/>
    <lineage>
        <taxon>Eukaryota</taxon>
        <taxon>Fungi</taxon>
        <taxon>Dikarya</taxon>
        <taxon>Ascomycota</taxon>
        <taxon>Pezizomycotina</taxon>
        <taxon>Sordariomycetes</taxon>
        <taxon>Hypocreomycetidae</taxon>
        <taxon>Hypocreales</taxon>
        <taxon>Bionectriaceae</taxon>
        <taxon>Emericellopsis</taxon>
    </lineage>
</organism>
<dbReference type="GO" id="GO:0006788">
    <property type="term" value="P:heme oxidation"/>
    <property type="evidence" value="ECO:0007669"/>
    <property type="project" value="InterPro"/>
</dbReference>
<keyword evidence="4" id="KW-0812">Transmembrane</keyword>
<evidence type="ECO:0008006" key="7">
    <source>
        <dbReference type="Google" id="ProtNLM"/>
    </source>
</evidence>
<reference evidence="5" key="2">
    <citation type="submission" date="2022-07" db="EMBL/GenBank/DDBJ databases">
        <authorList>
            <person name="Goncalves M.F.M."/>
            <person name="Hilario S."/>
            <person name="Van De Peer Y."/>
            <person name="Esteves A.C."/>
            <person name="Alves A."/>
        </authorList>
    </citation>
    <scope>NUCLEOTIDE SEQUENCE</scope>
    <source>
        <strain evidence="5">MUM 19.33</strain>
    </source>
</reference>
<comment type="caution">
    <text evidence="5">The sequence shown here is derived from an EMBL/GenBank/DDBJ whole genome shotgun (WGS) entry which is preliminary data.</text>
</comment>
<dbReference type="InterPro" id="IPR016084">
    <property type="entry name" value="Haem_Oase-like_multi-hlx"/>
</dbReference>
<dbReference type="AlphaFoldDB" id="A0A9Q0BDZ1"/>
<keyword evidence="1" id="KW-0349">Heme</keyword>
<dbReference type="EMBL" id="JAGIXG020000013">
    <property type="protein sequence ID" value="KAI6782387.1"/>
    <property type="molecule type" value="Genomic_DNA"/>
</dbReference>
<accession>A0A9Q0BDZ1</accession>
<dbReference type="InterPro" id="IPR002051">
    <property type="entry name" value="Haem_Oase"/>
</dbReference>
<reference evidence="5" key="1">
    <citation type="journal article" date="2021" name="J Fungi (Basel)">
        <title>Genomic and Metabolomic Analyses of the Marine Fungus Emericellopsis cladophorae: Insights into Saltwater Adaptability Mechanisms and Its Biosynthetic Potential.</title>
        <authorList>
            <person name="Goncalves M.F.M."/>
            <person name="Hilario S."/>
            <person name="Van de Peer Y."/>
            <person name="Esteves A.C."/>
            <person name="Alves A."/>
        </authorList>
    </citation>
    <scope>NUCLEOTIDE SEQUENCE</scope>
    <source>
        <strain evidence="5">MUM 19.33</strain>
    </source>
</reference>
<dbReference type="Proteomes" id="UP001055219">
    <property type="component" value="Unassembled WGS sequence"/>
</dbReference>
<keyword evidence="2" id="KW-0479">Metal-binding</keyword>
<dbReference type="GO" id="GO:0004392">
    <property type="term" value="F:heme oxygenase (decyclizing) activity"/>
    <property type="evidence" value="ECO:0007669"/>
    <property type="project" value="InterPro"/>
</dbReference>
<dbReference type="OrthoDB" id="652091at2759"/>
<evidence type="ECO:0000313" key="5">
    <source>
        <dbReference type="EMBL" id="KAI6782387.1"/>
    </source>
</evidence>
<dbReference type="GO" id="GO:0046872">
    <property type="term" value="F:metal ion binding"/>
    <property type="evidence" value="ECO:0007669"/>
    <property type="project" value="UniProtKB-KW"/>
</dbReference>
<dbReference type="Gene3D" id="1.20.910.10">
    <property type="entry name" value="Heme oxygenase-like"/>
    <property type="match status" value="1"/>
</dbReference>
<evidence type="ECO:0000256" key="2">
    <source>
        <dbReference type="ARBA" id="ARBA00022723"/>
    </source>
</evidence>